<dbReference type="AlphaFoldDB" id="A0A3B4B9Z8"/>
<dbReference type="PROSITE" id="PS50835">
    <property type="entry name" value="IG_LIKE"/>
    <property type="match status" value="1"/>
</dbReference>
<dbReference type="PANTHER" id="PTHR19944:SF105">
    <property type="entry name" value="RLA CLASS II HISTOCOMPATIBILITY ANTIGEN, DP ALPHA-1 CHAIN"/>
    <property type="match status" value="1"/>
</dbReference>
<protein>
    <recommendedName>
        <fullName evidence="5">Ig-like domain-containing protein</fullName>
    </recommendedName>
</protein>
<dbReference type="Pfam" id="PF07654">
    <property type="entry name" value="C1-set"/>
    <property type="match status" value="1"/>
</dbReference>
<dbReference type="Gene3D" id="2.60.40.10">
    <property type="entry name" value="Immunoglobulins"/>
    <property type="match status" value="1"/>
</dbReference>
<dbReference type="InterPro" id="IPR036179">
    <property type="entry name" value="Ig-like_dom_sf"/>
</dbReference>
<sequence length="240" mass="27149">FLPTFFVFHLLFFLCIKAYLDHCHEANYIVGCFFNGTTQISLDLDGDLCLYADFENDDVALTLPPFFYVNTSQFPHLYRNALRAKKLHSAPSIYIYELPNLTSSDPPESILYPAEEVLLEVENSLVCFVNHFYPPVITVTWTKNNRLVSEGVSTSTYISNDDQTFHCFSTLTFTPEDGDVYSCTVEHPALEEPKTQSWISTPHKRHQDLALDLYCGVGLTVALLGVAIGTFLIIKGRYGH</sequence>
<keyword evidence="3" id="KW-1133">Transmembrane helix</keyword>
<dbReference type="SUPFAM" id="SSF54452">
    <property type="entry name" value="MHC antigen-recognition domain"/>
    <property type="match status" value="1"/>
</dbReference>
<keyword evidence="3" id="KW-0472">Membrane</keyword>
<keyword evidence="2" id="KW-0393">Immunoglobulin domain</keyword>
<evidence type="ECO:0000313" key="6">
    <source>
        <dbReference type="Ensembl" id="ENSPMGP00000026547.1"/>
    </source>
</evidence>
<feature type="chain" id="PRO_5017472140" description="Ig-like domain-containing protein" evidence="4">
    <location>
        <begin position="19"/>
        <end position="240"/>
    </location>
</feature>
<dbReference type="InterPro" id="IPR007110">
    <property type="entry name" value="Ig-like_dom"/>
</dbReference>
<dbReference type="Proteomes" id="UP000261520">
    <property type="component" value="Unplaced"/>
</dbReference>
<dbReference type="STRING" id="409849.ENSPMGP00000026547"/>
<dbReference type="Ensembl" id="ENSPMGT00000028270.1">
    <property type="protein sequence ID" value="ENSPMGP00000026547.1"/>
    <property type="gene ID" value="ENSPMGG00000021405.1"/>
</dbReference>
<organism evidence="6 7">
    <name type="scientific">Periophthalmus magnuspinnatus</name>
    <dbReference type="NCBI Taxonomy" id="409849"/>
    <lineage>
        <taxon>Eukaryota</taxon>
        <taxon>Metazoa</taxon>
        <taxon>Chordata</taxon>
        <taxon>Craniata</taxon>
        <taxon>Vertebrata</taxon>
        <taxon>Euteleostomi</taxon>
        <taxon>Actinopterygii</taxon>
        <taxon>Neopterygii</taxon>
        <taxon>Teleostei</taxon>
        <taxon>Neoteleostei</taxon>
        <taxon>Acanthomorphata</taxon>
        <taxon>Gobiaria</taxon>
        <taxon>Gobiiformes</taxon>
        <taxon>Gobioidei</taxon>
        <taxon>Gobiidae</taxon>
        <taxon>Oxudercinae</taxon>
        <taxon>Periophthalmus</taxon>
    </lineage>
</organism>
<evidence type="ECO:0000256" key="3">
    <source>
        <dbReference type="SAM" id="Phobius"/>
    </source>
</evidence>
<reference evidence="6" key="2">
    <citation type="submission" date="2025-09" db="UniProtKB">
        <authorList>
            <consortium name="Ensembl"/>
        </authorList>
    </citation>
    <scope>IDENTIFICATION</scope>
</reference>
<evidence type="ECO:0000259" key="5">
    <source>
        <dbReference type="PROSITE" id="PS50835"/>
    </source>
</evidence>
<feature type="domain" description="Ig-like" evidence="5">
    <location>
        <begin position="99"/>
        <end position="200"/>
    </location>
</feature>
<dbReference type="SUPFAM" id="SSF48726">
    <property type="entry name" value="Immunoglobulin"/>
    <property type="match status" value="1"/>
</dbReference>
<evidence type="ECO:0000256" key="1">
    <source>
        <dbReference type="ARBA" id="ARBA00023180"/>
    </source>
</evidence>
<keyword evidence="4" id="KW-0732">Signal</keyword>
<feature type="signal peptide" evidence="4">
    <location>
        <begin position="1"/>
        <end position="18"/>
    </location>
</feature>
<dbReference type="InterPro" id="IPR003597">
    <property type="entry name" value="Ig_C1-set"/>
</dbReference>
<dbReference type="InterPro" id="IPR013783">
    <property type="entry name" value="Ig-like_fold"/>
</dbReference>
<dbReference type="PROSITE" id="PS00290">
    <property type="entry name" value="IG_MHC"/>
    <property type="match status" value="1"/>
</dbReference>
<dbReference type="InterPro" id="IPR050160">
    <property type="entry name" value="MHC/Immunoglobulin"/>
</dbReference>
<evidence type="ECO:0000313" key="7">
    <source>
        <dbReference type="Proteomes" id="UP000261520"/>
    </source>
</evidence>
<keyword evidence="3" id="KW-0812">Transmembrane</keyword>
<name>A0A3B4B9Z8_9GOBI</name>
<dbReference type="InterPro" id="IPR003006">
    <property type="entry name" value="Ig/MHC_CS"/>
</dbReference>
<evidence type="ECO:0000256" key="4">
    <source>
        <dbReference type="SAM" id="SignalP"/>
    </source>
</evidence>
<dbReference type="InterPro" id="IPR011162">
    <property type="entry name" value="MHC_I/II-like_Ag-recog"/>
</dbReference>
<dbReference type="SMART" id="SM00407">
    <property type="entry name" value="IGc1"/>
    <property type="match status" value="1"/>
</dbReference>
<reference evidence="6" key="1">
    <citation type="submission" date="2025-08" db="UniProtKB">
        <authorList>
            <consortium name="Ensembl"/>
        </authorList>
    </citation>
    <scope>IDENTIFICATION</scope>
</reference>
<feature type="transmembrane region" description="Helical" evidence="3">
    <location>
        <begin position="211"/>
        <end position="234"/>
    </location>
</feature>
<proteinExistence type="predicted"/>
<accession>A0A3B4B9Z8</accession>
<dbReference type="PANTHER" id="PTHR19944">
    <property type="entry name" value="MHC CLASS II-RELATED"/>
    <property type="match status" value="1"/>
</dbReference>
<keyword evidence="1" id="KW-0325">Glycoprotein</keyword>
<evidence type="ECO:0000256" key="2">
    <source>
        <dbReference type="ARBA" id="ARBA00023319"/>
    </source>
</evidence>
<keyword evidence="7" id="KW-1185">Reference proteome</keyword>